<protein>
    <submittedName>
        <fullName evidence="1">Uncharacterized protein</fullName>
    </submittedName>
</protein>
<comment type="caution">
    <text evidence="1">The sequence shown here is derived from an EMBL/GenBank/DDBJ whole genome shotgun (WGS) entry which is preliminary data.</text>
</comment>
<dbReference type="Proteomes" id="UP000887116">
    <property type="component" value="Unassembled WGS sequence"/>
</dbReference>
<gene>
    <name evidence="1" type="ORF">TNCT_70971</name>
</gene>
<proteinExistence type="predicted"/>
<evidence type="ECO:0000313" key="2">
    <source>
        <dbReference type="Proteomes" id="UP000887116"/>
    </source>
</evidence>
<sequence length="76" mass="8959">MSPFILYNKGGKKNQYIEDSDKNYPIRYRSQKVEQVYRSDWQPFSSRTSLKIPLRKRKITLSIPEPKALLGAKEIN</sequence>
<dbReference type="EMBL" id="BMAO01023867">
    <property type="protein sequence ID" value="GFQ91400.1"/>
    <property type="molecule type" value="Genomic_DNA"/>
</dbReference>
<name>A0A8X6KYQ3_TRICU</name>
<evidence type="ECO:0000313" key="1">
    <source>
        <dbReference type="EMBL" id="GFQ91400.1"/>
    </source>
</evidence>
<organism evidence="1 2">
    <name type="scientific">Trichonephila clavata</name>
    <name type="common">Joro spider</name>
    <name type="synonym">Nephila clavata</name>
    <dbReference type="NCBI Taxonomy" id="2740835"/>
    <lineage>
        <taxon>Eukaryota</taxon>
        <taxon>Metazoa</taxon>
        <taxon>Ecdysozoa</taxon>
        <taxon>Arthropoda</taxon>
        <taxon>Chelicerata</taxon>
        <taxon>Arachnida</taxon>
        <taxon>Araneae</taxon>
        <taxon>Araneomorphae</taxon>
        <taxon>Entelegynae</taxon>
        <taxon>Araneoidea</taxon>
        <taxon>Nephilidae</taxon>
        <taxon>Trichonephila</taxon>
    </lineage>
</organism>
<keyword evidence="2" id="KW-1185">Reference proteome</keyword>
<reference evidence="1" key="1">
    <citation type="submission" date="2020-07" db="EMBL/GenBank/DDBJ databases">
        <title>Multicomponent nature underlies the extraordinary mechanical properties of spider dragline silk.</title>
        <authorList>
            <person name="Kono N."/>
            <person name="Nakamura H."/>
            <person name="Mori M."/>
            <person name="Yoshida Y."/>
            <person name="Ohtoshi R."/>
            <person name="Malay A.D."/>
            <person name="Moran D.A.P."/>
            <person name="Tomita M."/>
            <person name="Numata K."/>
            <person name="Arakawa K."/>
        </authorList>
    </citation>
    <scope>NUCLEOTIDE SEQUENCE</scope>
</reference>
<accession>A0A8X6KYQ3</accession>
<dbReference type="AlphaFoldDB" id="A0A8X6KYQ3"/>